<feature type="compositionally biased region" description="Basic residues" evidence="1">
    <location>
        <begin position="75"/>
        <end position="85"/>
    </location>
</feature>
<dbReference type="Proteomes" id="UP001176961">
    <property type="component" value="Unassembled WGS sequence"/>
</dbReference>
<evidence type="ECO:0000313" key="4">
    <source>
        <dbReference type="Proteomes" id="UP001176961"/>
    </source>
</evidence>
<reference evidence="3" key="1">
    <citation type="submission" date="2023-07" db="EMBL/GenBank/DDBJ databases">
        <authorList>
            <consortium name="CYATHOMIX"/>
        </authorList>
    </citation>
    <scope>NUCLEOTIDE SEQUENCE</scope>
    <source>
        <strain evidence="3">N/A</strain>
    </source>
</reference>
<gene>
    <name evidence="3" type="ORF">CYNAS_LOCUS7257</name>
</gene>
<feature type="signal peptide" evidence="2">
    <location>
        <begin position="1"/>
        <end position="27"/>
    </location>
</feature>
<feature type="chain" id="PRO_5041469182" evidence="2">
    <location>
        <begin position="28"/>
        <end position="96"/>
    </location>
</feature>
<protein>
    <submittedName>
        <fullName evidence="3">Uncharacterized protein</fullName>
    </submittedName>
</protein>
<organism evidence="3 4">
    <name type="scientific">Cylicocyclus nassatus</name>
    <name type="common">Nematode worm</name>
    <dbReference type="NCBI Taxonomy" id="53992"/>
    <lineage>
        <taxon>Eukaryota</taxon>
        <taxon>Metazoa</taxon>
        <taxon>Ecdysozoa</taxon>
        <taxon>Nematoda</taxon>
        <taxon>Chromadorea</taxon>
        <taxon>Rhabditida</taxon>
        <taxon>Rhabditina</taxon>
        <taxon>Rhabditomorpha</taxon>
        <taxon>Strongyloidea</taxon>
        <taxon>Strongylidae</taxon>
        <taxon>Cylicocyclus</taxon>
    </lineage>
</organism>
<comment type="caution">
    <text evidence="3">The sequence shown here is derived from an EMBL/GenBank/DDBJ whole genome shotgun (WGS) entry which is preliminary data.</text>
</comment>
<feature type="compositionally biased region" description="Basic and acidic residues" evidence="1">
    <location>
        <begin position="56"/>
        <end position="69"/>
    </location>
</feature>
<keyword evidence="2" id="KW-0732">Signal</keyword>
<feature type="compositionally biased region" description="Basic and acidic residues" evidence="1">
    <location>
        <begin position="86"/>
        <end position="96"/>
    </location>
</feature>
<evidence type="ECO:0000256" key="1">
    <source>
        <dbReference type="SAM" id="MobiDB-lite"/>
    </source>
</evidence>
<accession>A0AA36GNI4</accession>
<keyword evidence="4" id="KW-1185">Reference proteome</keyword>
<evidence type="ECO:0000313" key="3">
    <source>
        <dbReference type="EMBL" id="CAJ0595274.1"/>
    </source>
</evidence>
<dbReference type="AlphaFoldDB" id="A0AA36GNI4"/>
<evidence type="ECO:0000256" key="2">
    <source>
        <dbReference type="SAM" id="SignalP"/>
    </source>
</evidence>
<name>A0AA36GNI4_CYLNA</name>
<proteinExistence type="predicted"/>
<sequence length="96" mass="10798">MRSIDMNSKGLLVSSLLISIIFEMSAASNRISSKGNNNGIISTEEVKMGLKEKLARESGKTQGEQKHQIVDYSPKRRVPQLRHHLGHDPCRHVHHC</sequence>
<dbReference type="EMBL" id="CATQJL010000112">
    <property type="protein sequence ID" value="CAJ0595274.1"/>
    <property type="molecule type" value="Genomic_DNA"/>
</dbReference>
<feature type="region of interest" description="Disordered" evidence="1">
    <location>
        <begin position="56"/>
        <end position="96"/>
    </location>
</feature>